<proteinExistence type="predicted"/>
<dbReference type="Proteomes" id="UP000024635">
    <property type="component" value="Unassembled WGS sequence"/>
</dbReference>
<keyword evidence="1" id="KW-0812">Transmembrane</keyword>
<feature type="transmembrane region" description="Helical" evidence="1">
    <location>
        <begin position="42"/>
        <end position="64"/>
    </location>
</feature>
<feature type="transmembrane region" description="Helical" evidence="1">
    <location>
        <begin position="270"/>
        <end position="287"/>
    </location>
</feature>
<evidence type="ECO:0000313" key="3">
    <source>
        <dbReference type="Proteomes" id="UP000024635"/>
    </source>
</evidence>
<feature type="transmembrane region" description="Helical" evidence="1">
    <location>
        <begin position="71"/>
        <end position="92"/>
    </location>
</feature>
<feature type="transmembrane region" description="Helical" evidence="1">
    <location>
        <begin position="112"/>
        <end position="136"/>
    </location>
</feature>
<feature type="transmembrane region" description="Helical" evidence="1">
    <location>
        <begin position="192"/>
        <end position="211"/>
    </location>
</feature>
<gene>
    <name evidence="2" type="primary">Acey_s0167.g96</name>
    <name evidence="2" type="ORF">Y032_0167g96</name>
</gene>
<name>A0A016SWT2_9BILA</name>
<comment type="caution">
    <text evidence="2">The sequence shown here is derived from an EMBL/GenBank/DDBJ whole genome shotgun (WGS) entry which is preliminary data.</text>
</comment>
<evidence type="ECO:0000313" key="2">
    <source>
        <dbReference type="EMBL" id="EYB94851.1"/>
    </source>
</evidence>
<accession>A0A016SWT2</accession>
<keyword evidence="1" id="KW-1133">Transmembrane helix</keyword>
<keyword evidence="3" id="KW-1185">Reference proteome</keyword>
<organism evidence="2 3">
    <name type="scientific">Ancylostoma ceylanicum</name>
    <dbReference type="NCBI Taxonomy" id="53326"/>
    <lineage>
        <taxon>Eukaryota</taxon>
        <taxon>Metazoa</taxon>
        <taxon>Ecdysozoa</taxon>
        <taxon>Nematoda</taxon>
        <taxon>Chromadorea</taxon>
        <taxon>Rhabditida</taxon>
        <taxon>Rhabditina</taxon>
        <taxon>Rhabditomorpha</taxon>
        <taxon>Strongyloidea</taxon>
        <taxon>Ancylostomatidae</taxon>
        <taxon>Ancylostomatinae</taxon>
        <taxon>Ancylostoma</taxon>
    </lineage>
</organism>
<feature type="transmembrane region" description="Helical" evidence="1">
    <location>
        <begin position="148"/>
        <end position="172"/>
    </location>
</feature>
<evidence type="ECO:0000256" key="1">
    <source>
        <dbReference type="SAM" id="Phobius"/>
    </source>
</evidence>
<dbReference type="OrthoDB" id="5811717at2759"/>
<sequence length="320" mass="36616">MNESMELPAFADYWSIVEAIVNITFITDNCVRWAQPRWLTDIVSIITIILLSLNIFVIALLIVYRSSKLRNSFYTCAVTLFIGEAVIMISSIREADVQQCILRTSVIHQLAWQTIGTLGMELIVSVNLTLATVRLITIFLGPRQADVAANIGICVSVVWSLLLTILHQLGLVTKIWYEDGDYRDQHLVPFNIIRIPLLATEVLLTLIFYIATIVKMKTGFNMKNKSRELRFLIQSLLIFSNELVFLYATFWFGLNYLHIGDGVFNANLNYIMRPIATGLTPVYYLIFSSEIRRLVVNTIRWRRYTSRVTAFSHSHSKAHS</sequence>
<keyword evidence="1" id="KW-0472">Membrane</keyword>
<protein>
    <submittedName>
        <fullName evidence="2">Uncharacterized protein</fullName>
    </submittedName>
</protein>
<feature type="transmembrane region" description="Helical" evidence="1">
    <location>
        <begin position="231"/>
        <end position="250"/>
    </location>
</feature>
<dbReference type="AlphaFoldDB" id="A0A016SWT2"/>
<dbReference type="EMBL" id="JARK01001503">
    <property type="protein sequence ID" value="EYB94851.1"/>
    <property type="molecule type" value="Genomic_DNA"/>
</dbReference>
<reference evidence="3" key="1">
    <citation type="journal article" date="2015" name="Nat. Genet.">
        <title>The genome and transcriptome of the zoonotic hookworm Ancylostoma ceylanicum identify infection-specific gene families.</title>
        <authorList>
            <person name="Schwarz E.M."/>
            <person name="Hu Y."/>
            <person name="Antoshechkin I."/>
            <person name="Miller M.M."/>
            <person name="Sternberg P.W."/>
            <person name="Aroian R.V."/>
        </authorList>
    </citation>
    <scope>NUCLEOTIDE SEQUENCE</scope>
    <source>
        <strain evidence="3">HY135</strain>
    </source>
</reference>